<dbReference type="InterPro" id="IPR057727">
    <property type="entry name" value="WCX_dom"/>
</dbReference>
<evidence type="ECO:0000259" key="2">
    <source>
        <dbReference type="Pfam" id="PF25583"/>
    </source>
</evidence>
<sequence>MAKDTEKLIRQLSLISYLMAERRPVTALEIRRDVEGYSGMNEDAFARRFYADRAELESLGIQLTVDKPADGIAEQENYSLRPENFHLPAIAFSDSELAALQTALTLLDGEFAYAEPLRLALQQLSWGRPSPLNAPEQRAVALGITASPGGHDLSQRLAKIETAIFRQKTVTFDYYTMERDATEPRKVDPFALLFQNGQFYLVGRSHERDAMRVFRLSRITGKVAYATKAEHDFKRPTDFDPRDYAARAPWQLGEEVATAELWVSDRIAWQVERHYGRYGTLRPAEDGAVIFSTPYANARLLAAWVLRMGEHVRVVAPADLEREVAERLELLTERHRDGGLELAGRVGPDVTVADEEEEPEAPRGGARRADTAIRPERFARLVTLASILIEAGRKAELLDAAELRERLQLSDSELREDIDLLNVVNFGGGSYVLYAELREDGTIEVDPEPYSDNFARPARLLPVEAKALVAAIDLIGDHLPEGTLNSAREKIVVALGEDPTEHGLHVAAGTGDDSEIARVVSEAIAARRLLEIDYYKPNEDEFSHRTVEPYALVNGRDGWYVASFDPEREDVRHFRLDRIRSAEITDREYEPRPEVDPAAGVDGWLRTGEVATSRTARVWVSPERARWAREERRVAEELADGSIVVELSYAGTDWLVREVLAEAGDAVVLAPAEAREAVLATVERLRAVAAR</sequence>
<feature type="domain" description="WCX" evidence="2">
    <location>
        <begin position="258"/>
        <end position="329"/>
    </location>
</feature>
<keyword evidence="4" id="KW-1185">Reference proteome</keyword>
<dbReference type="InterPro" id="IPR026881">
    <property type="entry name" value="WYL_dom"/>
</dbReference>
<accession>A0ABY5PHZ9</accession>
<dbReference type="PROSITE" id="PS52050">
    <property type="entry name" value="WYL"/>
    <property type="match status" value="2"/>
</dbReference>
<reference evidence="4" key="1">
    <citation type="submission" date="2021-11" db="EMBL/GenBank/DDBJ databases">
        <title>Cultivation dependent microbiological survey of springs from the worlds oldest radium mine currently devoted to the extraction of radon-saturated water.</title>
        <authorList>
            <person name="Kapinusova G."/>
            <person name="Smrhova T."/>
            <person name="Strejcek M."/>
            <person name="Suman J."/>
            <person name="Jani K."/>
            <person name="Pajer P."/>
            <person name="Uhlik O."/>
        </authorList>
    </citation>
    <scope>NUCLEOTIDE SEQUENCE [LARGE SCALE GENOMIC DNA]</scope>
    <source>
        <strain evidence="4">J379</strain>
    </source>
</reference>
<dbReference type="EMBL" id="CP088295">
    <property type="protein sequence ID" value="UUY04298.1"/>
    <property type="molecule type" value="Genomic_DNA"/>
</dbReference>
<gene>
    <name evidence="3" type="ORF">LRS13_01840</name>
</gene>
<organism evidence="3 4">
    <name type="scientific">Svornostia abyssi</name>
    <dbReference type="NCBI Taxonomy" id="2898438"/>
    <lineage>
        <taxon>Bacteria</taxon>
        <taxon>Bacillati</taxon>
        <taxon>Actinomycetota</taxon>
        <taxon>Thermoleophilia</taxon>
        <taxon>Solirubrobacterales</taxon>
        <taxon>Baekduiaceae</taxon>
        <taxon>Svornostia</taxon>
    </lineage>
</organism>
<evidence type="ECO:0000259" key="1">
    <source>
        <dbReference type="Pfam" id="PF13280"/>
    </source>
</evidence>
<protein>
    <submittedName>
        <fullName evidence="3">WYL domain-containing protein</fullName>
    </submittedName>
</protein>
<dbReference type="Pfam" id="PF25583">
    <property type="entry name" value="WCX"/>
    <property type="match status" value="2"/>
</dbReference>
<dbReference type="PANTHER" id="PTHR34580:SF3">
    <property type="entry name" value="PROTEIN PAFB"/>
    <property type="match status" value="1"/>
</dbReference>
<dbReference type="Pfam" id="PF13280">
    <property type="entry name" value="WYL"/>
    <property type="match status" value="2"/>
</dbReference>
<evidence type="ECO:0000313" key="3">
    <source>
        <dbReference type="EMBL" id="UUY04298.1"/>
    </source>
</evidence>
<dbReference type="PANTHER" id="PTHR34580">
    <property type="match status" value="1"/>
</dbReference>
<dbReference type="InterPro" id="IPR051534">
    <property type="entry name" value="CBASS_pafABC_assoc_protein"/>
</dbReference>
<feature type="domain" description="WYL" evidence="1">
    <location>
        <begin position="157"/>
        <end position="220"/>
    </location>
</feature>
<evidence type="ECO:0000313" key="4">
    <source>
        <dbReference type="Proteomes" id="UP001058860"/>
    </source>
</evidence>
<dbReference type="RefSeq" id="WP_353864784.1">
    <property type="nucleotide sequence ID" value="NZ_CP088295.1"/>
</dbReference>
<proteinExistence type="predicted"/>
<feature type="domain" description="WYL" evidence="1">
    <location>
        <begin position="516"/>
        <end position="584"/>
    </location>
</feature>
<dbReference type="Proteomes" id="UP001058860">
    <property type="component" value="Chromosome"/>
</dbReference>
<feature type="domain" description="WCX" evidence="2">
    <location>
        <begin position="614"/>
        <end position="685"/>
    </location>
</feature>
<name>A0ABY5PHZ9_9ACTN</name>